<dbReference type="PROSITE" id="PS51782">
    <property type="entry name" value="LYSM"/>
    <property type="match status" value="1"/>
</dbReference>
<dbReference type="Proteomes" id="UP001208017">
    <property type="component" value="Unassembled WGS sequence"/>
</dbReference>
<dbReference type="Gene3D" id="3.10.350.10">
    <property type="entry name" value="LysM domain"/>
    <property type="match status" value="1"/>
</dbReference>
<accession>A0ABT3X212</accession>
<dbReference type="EMBL" id="JAPMLT010000001">
    <property type="protein sequence ID" value="MCX7568744.1"/>
    <property type="molecule type" value="Genomic_DNA"/>
</dbReference>
<feature type="domain" description="LysM" evidence="1">
    <location>
        <begin position="40"/>
        <end position="92"/>
    </location>
</feature>
<reference evidence="2 3" key="1">
    <citation type="submission" date="2022-11" db="EMBL/GenBank/DDBJ databases">
        <title>Study of microbial diversity in lake waters.</title>
        <authorList>
            <person name="Zhang J."/>
        </authorList>
    </citation>
    <scope>NUCLEOTIDE SEQUENCE [LARGE SCALE GENOMIC DNA]</scope>
    <source>
        <strain evidence="2 3">DT12</strain>
    </source>
</reference>
<dbReference type="SUPFAM" id="SSF54106">
    <property type="entry name" value="LysM domain"/>
    <property type="match status" value="1"/>
</dbReference>
<gene>
    <name evidence="2" type="ORF">OS242_02005</name>
</gene>
<organism evidence="2 3">
    <name type="scientific">Tumebacillus lacus</name>
    <dbReference type="NCBI Taxonomy" id="2995335"/>
    <lineage>
        <taxon>Bacteria</taxon>
        <taxon>Bacillati</taxon>
        <taxon>Bacillota</taxon>
        <taxon>Bacilli</taxon>
        <taxon>Bacillales</taxon>
        <taxon>Alicyclobacillaceae</taxon>
        <taxon>Tumebacillus</taxon>
    </lineage>
</organism>
<evidence type="ECO:0000259" key="1">
    <source>
        <dbReference type="PROSITE" id="PS51782"/>
    </source>
</evidence>
<protein>
    <submittedName>
        <fullName evidence="2">LysM peptidoglycan-binding domain-containing protein</fullName>
    </submittedName>
</protein>
<dbReference type="SMART" id="SM00257">
    <property type="entry name" value="LysM"/>
    <property type="match status" value="1"/>
</dbReference>
<dbReference type="RefSeq" id="WP_267149983.1">
    <property type="nucleotide sequence ID" value="NZ_JAPMLT010000001.1"/>
</dbReference>
<dbReference type="Pfam" id="PF01476">
    <property type="entry name" value="LysM"/>
    <property type="match status" value="1"/>
</dbReference>
<dbReference type="CDD" id="cd00118">
    <property type="entry name" value="LysM"/>
    <property type="match status" value="1"/>
</dbReference>
<name>A0ABT3X212_9BACL</name>
<sequence>MDKFTVKKAGLGIGILLYGGLLLLLGVEAGAEKAEGVSGQEYVVSYGDTLWGIAERHQEQAGKRDVREMVYTLRKINALDDGYLHPGQTLILPETW</sequence>
<evidence type="ECO:0000313" key="3">
    <source>
        <dbReference type="Proteomes" id="UP001208017"/>
    </source>
</evidence>
<dbReference type="InterPro" id="IPR036779">
    <property type="entry name" value="LysM_dom_sf"/>
</dbReference>
<proteinExistence type="predicted"/>
<keyword evidence="3" id="KW-1185">Reference proteome</keyword>
<evidence type="ECO:0000313" key="2">
    <source>
        <dbReference type="EMBL" id="MCX7568744.1"/>
    </source>
</evidence>
<dbReference type="InterPro" id="IPR018392">
    <property type="entry name" value="LysM"/>
</dbReference>
<comment type="caution">
    <text evidence="2">The sequence shown here is derived from an EMBL/GenBank/DDBJ whole genome shotgun (WGS) entry which is preliminary data.</text>
</comment>